<dbReference type="Proteomes" id="UP000196531">
    <property type="component" value="Unassembled WGS sequence"/>
</dbReference>
<dbReference type="InterPro" id="IPR008962">
    <property type="entry name" value="PapD-like_sf"/>
</dbReference>
<gene>
    <name evidence="3" type="ORF">A9Q84_16690</name>
</gene>
<dbReference type="SUPFAM" id="SSF49354">
    <property type="entry name" value="PapD-like"/>
    <property type="match status" value="1"/>
</dbReference>
<feature type="domain" description="Pili assembly chaperone N-terminal" evidence="2">
    <location>
        <begin position="33"/>
        <end position="143"/>
    </location>
</feature>
<feature type="signal peptide" evidence="1">
    <location>
        <begin position="1"/>
        <end position="18"/>
    </location>
</feature>
<accession>A0A1Y5FA95</accession>
<dbReference type="PANTHER" id="PTHR30251">
    <property type="entry name" value="PILUS ASSEMBLY CHAPERONE"/>
    <property type="match status" value="1"/>
</dbReference>
<dbReference type="InterPro" id="IPR050643">
    <property type="entry name" value="Periplasmic_pilus_chap"/>
</dbReference>
<sequence>MKKLLLLSLLLVSLSSQAFKLMPMSYSISGGGKNNTALFTVQNDSDEPLAIQLEVRVRDMAVDGKEKHPETDDFLIFPDQLILGPKKRRVVKVKWLKGELKDTEKAYRLIAEQLPIDVKNNKKKGSDIKILLRYVAALYVTPKDKLTEIKVSKAITSKDLRFIHLTLENVGPIHKVLLKPKLVIVQEKKEFPITKLEGILGENILAFSKRNFHLIPPESVNIQKPYVVKYINAQ</sequence>
<evidence type="ECO:0000313" key="3">
    <source>
        <dbReference type="EMBL" id="OUR95470.1"/>
    </source>
</evidence>
<dbReference type="InterPro" id="IPR016147">
    <property type="entry name" value="Pili_assmbl_chaperone_N"/>
</dbReference>
<dbReference type="EMBL" id="MAAO01000008">
    <property type="protein sequence ID" value="OUR95470.1"/>
    <property type="molecule type" value="Genomic_DNA"/>
</dbReference>
<evidence type="ECO:0000256" key="1">
    <source>
        <dbReference type="SAM" id="SignalP"/>
    </source>
</evidence>
<name>A0A1Y5FA95_9BACT</name>
<dbReference type="Gene3D" id="2.60.40.10">
    <property type="entry name" value="Immunoglobulins"/>
    <property type="match status" value="1"/>
</dbReference>
<feature type="chain" id="PRO_5012825303" description="Pili assembly chaperone N-terminal domain-containing protein" evidence="1">
    <location>
        <begin position="19"/>
        <end position="234"/>
    </location>
</feature>
<evidence type="ECO:0000313" key="4">
    <source>
        <dbReference type="Proteomes" id="UP000196531"/>
    </source>
</evidence>
<dbReference type="InterPro" id="IPR013783">
    <property type="entry name" value="Ig-like_fold"/>
</dbReference>
<reference evidence="4" key="1">
    <citation type="journal article" date="2017" name="Proc. Natl. Acad. Sci. U.S.A.">
        <title>Simulation of Deepwater Horizon oil plume reveals substrate specialization within a complex community of hydrocarbon-degraders.</title>
        <authorList>
            <person name="Hu P."/>
            <person name="Dubinsky E.A."/>
            <person name="Probst A.J."/>
            <person name="Wang J."/>
            <person name="Sieber C.M.K."/>
            <person name="Tom L.M."/>
            <person name="Gardinali P."/>
            <person name="Banfield J.F."/>
            <person name="Atlas R.M."/>
            <person name="Andersen G.L."/>
        </authorList>
    </citation>
    <scope>NUCLEOTIDE SEQUENCE [LARGE SCALE GENOMIC DNA]</scope>
</reference>
<dbReference type="Pfam" id="PF00345">
    <property type="entry name" value="PapD_N"/>
    <property type="match status" value="1"/>
</dbReference>
<organism evidence="3 4">
    <name type="scientific">Halobacteriovorax marinus</name>
    <dbReference type="NCBI Taxonomy" id="97084"/>
    <lineage>
        <taxon>Bacteria</taxon>
        <taxon>Pseudomonadati</taxon>
        <taxon>Bdellovibrionota</taxon>
        <taxon>Bacteriovoracia</taxon>
        <taxon>Bacteriovoracales</taxon>
        <taxon>Halobacteriovoraceae</taxon>
        <taxon>Halobacteriovorax</taxon>
    </lineage>
</organism>
<dbReference type="AlphaFoldDB" id="A0A1Y5FA95"/>
<dbReference type="PANTHER" id="PTHR30251:SF4">
    <property type="entry name" value="SLR1668 PROTEIN"/>
    <property type="match status" value="1"/>
</dbReference>
<keyword evidence="1" id="KW-0732">Signal</keyword>
<proteinExistence type="predicted"/>
<dbReference type="GO" id="GO:0071555">
    <property type="term" value="P:cell wall organization"/>
    <property type="evidence" value="ECO:0007669"/>
    <property type="project" value="InterPro"/>
</dbReference>
<comment type="caution">
    <text evidence="3">The sequence shown here is derived from an EMBL/GenBank/DDBJ whole genome shotgun (WGS) entry which is preliminary data.</text>
</comment>
<dbReference type="GO" id="GO:0030288">
    <property type="term" value="C:outer membrane-bounded periplasmic space"/>
    <property type="evidence" value="ECO:0007669"/>
    <property type="project" value="InterPro"/>
</dbReference>
<protein>
    <recommendedName>
        <fullName evidence="2">Pili assembly chaperone N-terminal domain-containing protein</fullName>
    </recommendedName>
</protein>
<evidence type="ECO:0000259" key="2">
    <source>
        <dbReference type="Pfam" id="PF00345"/>
    </source>
</evidence>